<dbReference type="PANTHER" id="PTHR47893">
    <property type="entry name" value="REGULATORY PROTEIN PCHR"/>
    <property type="match status" value="1"/>
</dbReference>
<name>A0ABV9QLS8_9FIRM</name>
<evidence type="ECO:0000256" key="3">
    <source>
        <dbReference type="ARBA" id="ARBA00023163"/>
    </source>
</evidence>
<comment type="caution">
    <text evidence="5">The sequence shown here is derived from an EMBL/GenBank/DDBJ whole genome shotgun (WGS) entry which is preliminary data.</text>
</comment>
<dbReference type="SMART" id="SM00342">
    <property type="entry name" value="HTH_ARAC"/>
    <property type="match status" value="1"/>
</dbReference>
<dbReference type="Gene3D" id="1.10.10.60">
    <property type="entry name" value="Homeodomain-like"/>
    <property type="match status" value="1"/>
</dbReference>
<evidence type="ECO:0000313" key="6">
    <source>
        <dbReference type="Proteomes" id="UP001595916"/>
    </source>
</evidence>
<dbReference type="InterPro" id="IPR020449">
    <property type="entry name" value="Tscrpt_reg_AraC-type_HTH"/>
</dbReference>
<dbReference type="InterPro" id="IPR018062">
    <property type="entry name" value="HTH_AraC-typ_CS"/>
</dbReference>
<dbReference type="Pfam" id="PF12833">
    <property type="entry name" value="HTH_18"/>
    <property type="match status" value="1"/>
</dbReference>
<dbReference type="EMBL" id="JBHSHL010000003">
    <property type="protein sequence ID" value="MFC4803631.1"/>
    <property type="molecule type" value="Genomic_DNA"/>
</dbReference>
<keyword evidence="3" id="KW-0804">Transcription</keyword>
<gene>
    <name evidence="5" type="ORF">ACFO4R_00910</name>
</gene>
<dbReference type="Proteomes" id="UP001595916">
    <property type="component" value="Unassembled WGS sequence"/>
</dbReference>
<dbReference type="PROSITE" id="PS01124">
    <property type="entry name" value="HTH_ARAC_FAMILY_2"/>
    <property type="match status" value="1"/>
</dbReference>
<evidence type="ECO:0000313" key="5">
    <source>
        <dbReference type="EMBL" id="MFC4803631.1"/>
    </source>
</evidence>
<evidence type="ECO:0000256" key="1">
    <source>
        <dbReference type="ARBA" id="ARBA00023015"/>
    </source>
</evidence>
<protein>
    <submittedName>
        <fullName evidence="5">Helix-turn-helix domain-containing protein</fullName>
    </submittedName>
</protein>
<evidence type="ECO:0000259" key="4">
    <source>
        <dbReference type="PROSITE" id="PS01124"/>
    </source>
</evidence>
<dbReference type="InterPro" id="IPR009057">
    <property type="entry name" value="Homeodomain-like_sf"/>
</dbReference>
<proteinExistence type="predicted"/>
<dbReference type="InterPro" id="IPR053142">
    <property type="entry name" value="PchR_regulatory_protein"/>
</dbReference>
<organism evidence="5 6">
    <name type="scientific">Filifactor villosus</name>
    <dbReference type="NCBI Taxonomy" id="29374"/>
    <lineage>
        <taxon>Bacteria</taxon>
        <taxon>Bacillati</taxon>
        <taxon>Bacillota</taxon>
        <taxon>Clostridia</taxon>
        <taxon>Peptostreptococcales</taxon>
        <taxon>Filifactoraceae</taxon>
        <taxon>Filifactor</taxon>
    </lineage>
</organism>
<keyword evidence="6" id="KW-1185">Reference proteome</keyword>
<dbReference type="RefSeq" id="WP_379787076.1">
    <property type="nucleotide sequence ID" value="NZ_JBHSHL010000003.1"/>
</dbReference>
<dbReference type="SUPFAM" id="SSF46689">
    <property type="entry name" value="Homeodomain-like"/>
    <property type="match status" value="1"/>
</dbReference>
<dbReference type="InterPro" id="IPR018060">
    <property type="entry name" value="HTH_AraC"/>
</dbReference>
<accession>A0ABV9QLS8</accession>
<dbReference type="PANTHER" id="PTHR47893:SF1">
    <property type="entry name" value="REGULATORY PROTEIN PCHR"/>
    <property type="match status" value="1"/>
</dbReference>
<keyword evidence="2" id="KW-0238">DNA-binding</keyword>
<feature type="domain" description="HTH araC/xylS-type" evidence="4">
    <location>
        <begin position="216"/>
        <end position="314"/>
    </location>
</feature>
<keyword evidence="1" id="KW-0805">Transcription regulation</keyword>
<evidence type="ECO:0000256" key="2">
    <source>
        <dbReference type="ARBA" id="ARBA00023125"/>
    </source>
</evidence>
<dbReference type="PROSITE" id="PS00041">
    <property type="entry name" value="HTH_ARAC_FAMILY_1"/>
    <property type="match status" value="1"/>
</dbReference>
<sequence length="323" mass="37691">MDVDLTKKGFVFSREGEKKLHYKMDESIGEGSIFIYPMFRGIDVFFVDIAHANSGLMSNEDMPRYYELSFCSCGCYRADLDRAKEICMYPGSLSIMKNYLGTHKTKIPDESFKGFCLLLCPDSFCDGELDYLREVFDIDIRGLCAKLDSYPTAGVYPCDEELHRVCNEMHSLLEMEKMEHFKIKLLEFFCLFHIGLDRELQLKYKRFSRSQMEKAQRLKELIDADITRHHTIEALSKEGNLCGTTLKRCFKTMYQYPPYEYLVRRRMSVAAMKLRDTSKSILQISEEVGYSNASNFTRMFKKIYAMNPKEYRESKKVPAELKG</sequence>
<dbReference type="PRINTS" id="PR00032">
    <property type="entry name" value="HTHARAC"/>
</dbReference>
<reference evidence="6" key="1">
    <citation type="journal article" date="2019" name="Int. J. Syst. Evol. Microbiol.">
        <title>The Global Catalogue of Microorganisms (GCM) 10K type strain sequencing project: providing services to taxonomists for standard genome sequencing and annotation.</title>
        <authorList>
            <consortium name="The Broad Institute Genomics Platform"/>
            <consortium name="The Broad Institute Genome Sequencing Center for Infectious Disease"/>
            <person name="Wu L."/>
            <person name="Ma J."/>
        </authorList>
    </citation>
    <scope>NUCLEOTIDE SEQUENCE [LARGE SCALE GENOMIC DNA]</scope>
    <source>
        <strain evidence="6">CCUG 46385</strain>
    </source>
</reference>